<dbReference type="GO" id="GO:0000288">
    <property type="term" value="P:nuclear-transcribed mRNA catabolic process, deadenylation-dependent decay"/>
    <property type="evidence" value="ECO:0007669"/>
    <property type="project" value="TreeGrafter"/>
</dbReference>
<evidence type="ECO:0000256" key="8">
    <source>
        <dbReference type="SAM" id="MobiDB-lite"/>
    </source>
</evidence>
<feature type="compositionally biased region" description="Low complexity" evidence="8">
    <location>
        <begin position="387"/>
        <end position="398"/>
    </location>
</feature>
<reference evidence="10 11" key="1">
    <citation type="journal article" date="2023" name="Elife">
        <title>Identification of key yeast species and microbe-microbe interactions impacting larval growth of Drosophila in the wild.</title>
        <authorList>
            <person name="Mure A."/>
            <person name="Sugiura Y."/>
            <person name="Maeda R."/>
            <person name="Honda K."/>
            <person name="Sakurai N."/>
            <person name="Takahashi Y."/>
            <person name="Watada M."/>
            <person name="Katoh T."/>
            <person name="Gotoh A."/>
            <person name="Gotoh Y."/>
            <person name="Taniguchi I."/>
            <person name="Nakamura K."/>
            <person name="Hayashi T."/>
            <person name="Katayama T."/>
            <person name="Uemura T."/>
            <person name="Hattori Y."/>
        </authorList>
    </citation>
    <scope>NUCLEOTIDE SEQUENCE [LARGE SCALE GENOMIC DNA]</scope>
    <source>
        <strain evidence="10 11">PK-24</strain>
    </source>
</reference>
<name>A0AAV5R6T1_PICKL</name>
<dbReference type="InterPro" id="IPR001313">
    <property type="entry name" value="Pumilio_RNA-bd_rpt"/>
</dbReference>
<evidence type="ECO:0000256" key="3">
    <source>
        <dbReference type="ARBA" id="ARBA00022737"/>
    </source>
</evidence>
<gene>
    <name evidence="10" type="ORF">DAPK24_036780</name>
</gene>
<feature type="repeat" description="Pumilio" evidence="7">
    <location>
        <begin position="586"/>
        <end position="621"/>
    </location>
</feature>
<evidence type="ECO:0000313" key="10">
    <source>
        <dbReference type="EMBL" id="GMM47103.1"/>
    </source>
</evidence>
<dbReference type="FunFam" id="1.25.10.10:FF:000004">
    <property type="entry name" value="Pumilio homolog 1 isoform 2"/>
    <property type="match status" value="1"/>
</dbReference>
<evidence type="ECO:0000256" key="6">
    <source>
        <dbReference type="ARBA" id="ARBA00081811"/>
    </source>
</evidence>
<feature type="repeat" description="Pumilio" evidence="7">
    <location>
        <begin position="730"/>
        <end position="765"/>
    </location>
</feature>
<feature type="region of interest" description="Disordered" evidence="8">
    <location>
        <begin position="159"/>
        <end position="186"/>
    </location>
</feature>
<evidence type="ECO:0000256" key="4">
    <source>
        <dbReference type="ARBA" id="ARBA00022884"/>
    </source>
</evidence>
<feature type="repeat" description="Pumilio" evidence="7">
    <location>
        <begin position="813"/>
        <end position="850"/>
    </location>
</feature>
<evidence type="ECO:0000259" key="9">
    <source>
        <dbReference type="PROSITE" id="PS50303"/>
    </source>
</evidence>
<dbReference type="GO" id="GO:0005737">
    <property type="term" value="C:cytoplasm"/>
    <property type="evidence" value="ECO:0007669"/>
    <property type="project" value="UniProtKB-SubCell"/>
</dbReference>
<dbReference type="Pfam" id="PF00806">
    <property type="entry name" value="PUF"/>
    <property type="match status" value="8"/>
</dbReference>
<dbReference type="InterPro" id="IPR016024">
    <property type="entry name" value="ARM-type_fold"/>
</dbReference>
<dbReference type="PROSITE" id="PS50302">
    <property type="entry name" value="PUM"/>
    <property type="match status" value="7"/>
</dbReference>
<feature type="region of interest" description="Disordered" evidence="8">
    <location>
        <begin position="454"/>
        <end position="522"/>
    </location>
</feature>
<dbReference type="SMART" id="SM00025">
    <property type="entry name" value="Pumilio"/>
    <property type="match status" value="8"/>
</dbReference>
<sequence length="882" mass="98881">MTSWNDNYKASSIDESIVSNPWENLSNKGNITNLVAPNPISPIISHNQQDDKSIQGSNNTSNIAFNQSSFLNSFASTNKYPMIDENAISETGSDALRDAISAISAPVATQPLNKSRFGANVFGPSTVAGVNVNVPHFKSSNSTFLEKFSSVTEKTKELESKQLGSRRSSIFNNEPKSPQQLFREPRKQSFSEKLESYISATASPSNSRHLSFSSEIAPVNNNNNNSSVNISMKNMTINNTINNDISNFGSENLSNHENEKVDFNNANINGSNSFNFKKSWNPATATPFQPNYGSIPEMSYLQHQQPMMVPSFPMMGSQGIPNNGFYPQIFPPFLSPQFMMPNGTPNTGAEEMKPSDTTTSQYGSTNSDLDDIKNNQSKTDFNNQIENGNQNKVDNNNNENKDSTENLNNNSNNNNHHPDVFPVTLSRSGSPFIMAPFNPYGMFPPPTGSSFISSPGSPIGAVSSPPPPGMMMPMHMMGVAPVGPRDGKGTTGTPPNKNSRSPISSSGSKKNGGNGNYKSNKFNKNKHIVRSPLLEEFRSNKDSKKYTLKDIASHGYEFAKDQHGSRFIQHELEIASEEDKEIFFKEIRNNSVDLITDVFGNYVIQKYFEFGSSVQKKVLFESMRGSFNNLSVQMYGCRVVQKCLEGIPLVDQLDILEELRPNILNLVKDQNGNHVIQKAIEKIPIEKIPFILDSLRQQIYHLSMHPYGCRVIQRLLECSNIEDQEFILDEVKNFIYYLVQDQFGNYVIQHVIESGKKKDTDIILKVVKDNLIELSKHKFASNAVEKCIINLPKESRIEIYETMLKDNLSEEGELNEQSKLMLMMKDPFANYVVQKMVEIVDDSRKKFLVMKVRQYLKLIQKSSNGKHLASIEKLNNICRNYD</sequence>
<accession>A0AAV5R6T1</accession>
<dbReference type="PANTHER" id="PTHR12537:SF12">
    <property type="entry name" value="MATERNAL PROTEIN PUMILIO"/>
    <property type="match status" value="1"/>
</dbReference>
<dbReference type="InterPro" id="IPR011989">
    <property type="entry name" value="ARM-like"/>
</dbReference>
<evidence type="ECO:0000256" key="1">
    <source>
        <dbReference type="ARBA" id="ARBA00004496"/>
    </source>
</evidence>
<evidence type="ECO:0000256" key="7">
    <source>
        <dbReference type="PROSITE-ProRule" id="PRU00317"/>
    </source>
</evidence>
<feature type="compositionally biased region" description="Low complexity" evidence="8">
    <location>
        <begin position="471"/>
        <end position="484"/>
    </location>
</feature>
<dbReference type="PANTHER" id="PTHR12537">
    <property type="entry name" value="RNA BINDING PROTEIN PUMILIO-RELATED"/>
    <property type="match status" value="1"/>
</dbReference>
<feature type="region of interest" description="Disordered" evidence="8">
    <location>
        <begin position="337"/>
        <end position="423"/>
    </location>
</feature>
<dbReference type="Proteomes" id="UP001378960">
    <property type="component" value="Unassembled WGS sequence"/>
</dbReference>
<dbReference type="InterPro" id="IPR033712">
    <property type="entry name" value="Pumilio_RNA-bd"/>
</dbReference>
<feature type="compositionally biased region" description="Low complexity" evidence="8">
    <location>
        <begin position="496"/>
        <end position="509"/>
    </location>
</feature>
<keyword evidence="3" id="KW-0677">Repeat</keyword>
<organism evidence="10 11">
    <name type="scientific">Pichia kluyveri</name>
    <name type="common">Yeast</name>
    <dbReference type="NCBI Taxonomy" id="36015"/>
    <lineage>
        <taxon>Eukaryota</taxon>
        <taxon>Fungi</taxon>
        <taxon>Dikarya</taxon>
        <taxon>Ascomycota</taxon>
        <taxon>Saccharomycotina</taxon>
        <taxon>Pichiomycetes</taxon>
        <taxon>Pichiales</taxon>
        <taxon>Pichiaceae</taxon>
        <taxon>Pichia</taxon>
    </lineage>
</organism>
<evidence type="ECO:0000256" key="2">
    <source>
        <dbReference type="ARBA" id="ARBA00022490"/>
    </source>
</evidence>
<protein>
    <recommendedName>
        <fullName evidence="6">Pumilio homology domain family member 3</fullName>
    </recommendedName>
</protein>
<feature type="compositionally biased region" description="Low complexity" evidence="8">
    <location>
        <begin position="454"/>
        <end position="463"/>
    </location>
</feature>
<comment type="caution">
    <text evidence="10">The sequence shown here is derived from an EMBL/GenBank/DDBJ whole genome shotgun (WGS) entry which is preliminary data.</text>
</comment>
<feature type="compositionally biased region" description="Polar residues" evidence="8">
    <location>
        <begin position="162"/>
        <end position="180"/>
    </location>
</feature>
<feature type="repeat" description="Pumilio" evidence="7">
    <location>
        <begin position="622"/>
        <end position="657"/>
    </location>
</feature>
<dbReference type="InterPro" id="IPR033133">
    <property type="entry name" value="PUM-HD"/>
</dbReference>
<dbReference type="EMBL" id="BTGB01000005">
    <property type="protein sequence ID" value="GMM47103.1"/>
    <property type="molecule type" value="Genomic_DNA"/>
</dbReference>
<keyword evidence="2" id="KW-0963">Cytoplasm</keyword>
<feature type="domain" description="PUM-HD" evidence="9">
    <location>
        <begin position="529"/>
        <end position="876"/>
    </location>
</feature>
<comment type="subcellular location">
    <subcellularLocation>
        <location evidence="1">Cytoplasm</location>
    </subcellularLocation>
</comment>
<feature type="repeat" description="Pumilio" evidence="7">
    <location>
        <begin position="658"/>
        <end position="693"/>
    </location>
</feature>
<evidence type="ECO:0000313" key="11">
    <source>
        <dbReference type="Proteomes" id="UP001378960"/>
    </source>
</evidence>
<keyword evidence="11" id="KW-1185">Reference proteome</keyword>
<feature type="compositionally biased region" description="Low complexity" evidence="8">
    <location>
        <begin position="405"/>
        <end position="415"/>
    </location>
</feature>
<evidence type="ECO:0000256" key="5">
    <source>
        <dbReference type="ARBA" id="ARBA00060736"/>
    </source>
</evidence>
<dbReference type="SUPFAM" id="SSF48371">
    <property type="entry name" value="ARM repeat"/>
    <property type="match status" value="1"/>
</dbReference>
<feature type="compositionally biased region" description="Polar residues" evidence="8">
    <location>
        <begin position="355"/>
        <end position="367"/>
    </location>
</feature>
<dbReference type="GO" id="GO:0003730">
    <property type="term" value="F:mRNA 3'-UTR binding"/>
    <property type="evidence" value="ECO:0007669"/>
    <property type="project" value="TreeGrafter"/>
</dbReference>
<feature type="repeat" description="Pumilio" evidence="7">
    <location>
        <begin position="694"/>
        <end position="729"/>
    </location>
</feature>
<comment type="similarity">
    <text evidence="5">Belongs to the PUF3 family.</text>
</comment>
<dbReference type="Gene3D" id="1.25.10.10">
    <property type="entry name" value="Leucine-rich Repeat Variant"/>
    <property type="match status" value="1"/>
</dbReference>
<proteinExistence type="inferred from homology"/>
<feature type="compositionally biased region" description="Polar residues" evidence="8">
    <location>
        <begin position="374"/>
        <end position="386"/>
    </location>
</feature>
<keyword evidence="4" id="KW-0694">RNA-binding</keyword>
<dbReference type="CDD" id="cd07920">
    <property type="entry name" value="Pumilio"/>
    <property type="match status" value="1"/>
</dbReference>
<feature type="repeat" description="Pumilio" evidence="7">
    <location>
        <begin position="550"/>
        <end position="585"/>
    </location>
</feature>
<dbReference type="AlphaFoldDB" id="A0AAV5R6T1"/>
<dbReference type="PROSITE" id="PS50303">
    <property type="entry name" value="PUM_HD"/>
    <property type="match status" value="1"/>
</dbReference>